<keyword evidence="5" id="KW-0460">Magnesium</keyword>
<dbReference type="PRINTS" id="PR00095">
    <property type="entry name" value="ANTSNTHASEI"/>
</dbReference>
<feature type="domain" description="Chorismate-utilising enzyme C-terminal" evidence="9">
    <location>
        <begin position="194"/>
        <end position="447"/>
    </location>
</feature>
<evidence type="ECO:0000256" key="4">
    <source>
        <dbReference type="ARBA" id="ARBA00022723"/>
    </source>
</evidence>
<evidence type="ECO:0000256" key="8">
    <source>
        <dbReference type="ARBA" id="ARBA00047683"/>
    </source>
</evidence>
<evidence type="ECO:0000256" key="5">
    <source>
        <dbReference type="ARBA" id="ARBA00022842"/>
    </source>
</evidence>
<comment type="cofactor">
    <cofactor evidence="1">
        <name>Mg(2+)</name>
        <dbReference type="ChEBI" id="CHEBI:18420"/>
    </cofactor>
</comment>
<comment type="function">
    <text evidence="7">Part of a heterotetrameric complex that catalyzes the two-step biosynthesis of anthranilate, an intermediate in the biosynthesis of L-tryptophan. In the first step, the glutamine-binding beta subunit (TrpG) of anthranilate synthase (AS) provides the glutamine amidotransferase activity which generates ammonia as a substrate that, along with chorismate, is used in the second step, catalyzed by the large alpha subunit of AS (TrpE) to produce anthranilate. In the absence of TrpG, TrpE can synthesize anthranilate directly from chorismate and high concentrations of ammonia.</text>
</comment>
<dbReference type="OrthoDB" id="9803598at2"/>
<dbReference type="GO" id="GO:0000162">
    <property type="term" value="P:L-tryptophan biosynthetic process"/>
    <property type="evidence" value="ECO:0007669"/>
    <property type="project" value="TreeGrafter"/>
</dbReference>
<dbReference type="InterPro" id="IPR015890">
    <property type="entry name" value="Chorismate_C"/>
</dbReference>
<dbReference type="AlphaFoldDB" id="A0A161SJN7"/>
<evidence type="ECO:0000256" key="2">
    <source>
        <dbReference type="ARBA" id="ARBA00011575"/>
    </source>
</evidence>
<dbReference type="GO" id="GO:0004049">
    <property type="term" value="F:anthranilate synthase activity"/>
    <property type="evidence" value="ECO:0007669"/>
    <property type="project" value="UniProtKB-EC"/>
</dbReference>
<proteinExistence type="predicted"/>
<comment type="caution">
    <text evidence="11">The sequence shown here is derived from an EMBL/GenBank/DDBJ whole genome shotgun (WGS) entry which is preliminary data.</text>
</comment>
<gene>
    <name evidence="11" type="ORF">AV656_13205</name>
</gene>
<keyword evidence="4" id="KW-0479">Metal-binding</keyword>
<keyword evidence="6" id="KW-0456">Lyase</keyword>
<dbReference type="InterPro" id="IPR005801">
    <property type="entry name" value="ADC_synthase"/>
</dbReference>
<protein>
    <recommendedName>
        <fullName evidence="3">Anthranilate synthase component 1</fullName>
    </recommendedName>
</protein>
<feature type="domain" description="Anthranilate synthase component I N-terminal" evidence="10">
    <location>
        <begin position="21"/>
        <end position="149"/>
    </location>
</feature>
<dbReference type="PANTHER" id="PTHR11236:SF48">
    <property type="entry name" value="ISOCHORISMATE SYNTHASE MENF"/>
    <property type="match status" value="1"/>
</dbReference>
<dbReference type="EMBL" id="LQNT01000011">
    <property type="protein sequence ID" value="KZE37513.1"/>
    <property type="molecule type" value="Genomic_DNA"/>
</dbReference>
<dbReference type="PANTHER" id="PTHR11236">
    <property type="entry name" value="AMINOBENZOATE/ANTHRANILATE SYNTHASE"/>
    <property type="match status" value="1"/>
</dbReference>
<evidence type="ECO:0000313" key="12">
    <source>
        <dbReference type="Proteomes" id="UP000076490"/>
    </source>
</evidence>
<dbReference type="InterPro" id="IPR019999">
    <property type="entry name" value="Anth_synth_I-like"/>
</dbReference>
<evidence type="ECO:0000256" key="6">
    <source>
        <dbReference type="ARBA" id="ARBA00023239"/>
    </source>
</evidence>
<organism evidence="11 12">
    <name type="scientific">Bhargavaea cecembensis</name>
    <dbReference type="NCBI Taxonomy" id="394098"/>
    <lineage>
        <taxon>Bacteria</taxon>
        <taxon>Bacillati</taxon>
        <taxon>Bacillota</taxon>
        <taxon>Bacilli</taxon>
        <taxon>Bacillales</taxon>
        <taxon>Caryophanaceae</taxon>
        <taxon>Bhargavaea</taxon>
    </lineage>
</organism>
<sequence length="456" mass="49257">MSTVREQTESGRVAVRRIAADALTPVAVFGKLKGRRKFMLESSGAHDGPGRYSYIGQDPVKTYRAEGQILEERDCRTGRVFRHEGEPLGLLQRLLPRVASPEAFPFAGGAVGAIGYGAGEHKVNGGNGPDVLLNVYSTVIVFDHLEGTVSIVRTDLGDGPADSDLDRIESQILSGGEPEKENFALGEFTSDTEKEAFEEAVRQGISAIAAGDLYQVVLSRELSAPFSGSPFGLYRRLRRRNPSPYMYIIDLEETVIVGTSPESVVKAKGGILSMNPIAGTRRRGKNREEDRALEAELLADPKELAEHDMLVDLGRNDIAKAAVPGTVKVTAYQEVVRYEHVMHLVSEVEGQLKEGADAFDAIRACLPAGTVTGAPKGRAMALIDRLEPSPRGLYGGSVGYIGFNGNMDMALAIRTFFIKDGIASVRAGAGVVHDSRPELEYKETANKARSLTEVVK</sequence>
<evidence type="ECO:0000256" key="1">
    <source>
        <dbReference type="ARBA" id="ARBA00001946"/>
    </source>
</evidence>
<name>A0A161SJN7_9BACL</name>
<evidence type="ECO:0000256" key="3">
    <source>
        <dbReference type="ARBA" id="ARBA00020653"/>
    </source>
</evidence>
<evidence type="ECO:0000259" key="10">
    <source>
        <dbReference type="Pfam" id="PF04715"/>
    </source>
</evidence>
<dbReference type="Gene3D" id="3.60.120.10">
    <property type="entry name" value="Anthranilate synthase"/>
    <property type="match status" value="1"/>
</dbReference>
<evidence type="ECO:0000256" key="7">
    <source>
        <dbReference type="ARBA" id="ARBA00025634"/>
    </source>
</evidence>
<comment type="catalytic activity">
    <reaction evidence="8">
        <text>chorismate + L-glutamine = anthranilate + pyruvate + L-glutamate + H(+)</text>
        <dbReference type="Rhea" id="RHEA:21732"/>
        <dbReference type="ChEBI" id="CHEBI:15361"/>
        <dbReference type="ChEBI" id="CHEBI:15378"/>
        <dbReference type="ChEBI" id="CHEBI:16567"/>
        <dbReference type="ChEBI" id="CHEBI:29748"/>
        <dbReference type="ChEBI" id="CHEBI:29985"/>
        <dbReference type="ChEBI" id="CHEBI:58359"/>
        <dbReference type="EC" id="4.1.3.27"/>
    </reaction>
</comment>
<evidence type="ECO:0000313" key="11">
    <source>
        <dbReference type="EMBL" id="KZE37513.1"/>
    </source>
</evidence>
<dbReference type="SUPFAM" id="SSF56322">
    <property type="entry name" value="ADC synthase"/>
    <property type="match status" value="1"/>
</dbReference>
<dbReference type="RefSeq" id="WP_063182827.1">
    <property type="nucleotide sequence ID" value="NZ_LQNT01000011.1"/>
</dbReference>
<dbReference type="GO" id="GO:0046872">
    <property type="term" value="F:metal ion binding"/>
    <property type="evidence" value="ECO:0007669"/>
    <property type="project" value="UniProtKB-KW"/>
</dbReference>
<comment type="subunit">
    <text evidence="2">Heterotetramer consisting of two non-identical subunits: a beta subunit (TrpG) and a large alpha subunit (TrpE).</text>
</comment>
<dbReference type="Pfam" id="PF00425">
    <property type="entry name" value="Chorismate_bind"/>
    <property type="match status" value="1"/>
</dbReference>
<dbReference type="InterPro" id="IPR006805">
    <property type="entry name" value="Anth_synth_I_N"/>
</dbReference>
<dbReference type="Pfam" id="PF04715">
    <property type="entry name" value="Anth_synt_I_N"/>
    <property type="match status" value="1"/>
</dbReference>
<evidence type="ECO:0000259" key="9">
    <source>
        <dbReference type="Pfam" id="PF00425"/>
    </source>
</evidence>
<dbReference type="Proteomes" id="UP000076490">
    <property type="component" value="Unassembled WGS sequence"/>
</dbReference>
<accession>A0A161SJN7</accession>
<reference evidence="11 12" key="1">
    <citation type="submission" date="2016-01" db="EMBL/GenBank/DDBJ databases">
        <title>Whole genome sequencing of Bhargavaea cecembensis T14.</title>
        <authorList>
            <person name="Hong K.W."/>
        </authorList>
    </citation>
    <scope>NUCLEOTIDE SEQUENCE [LARGE SCALE GENOMIC DNA]</scope>
    <source>
        <strain evidence="11 12">T14</strain>
    </source>
</reference>